<protein>
    <submittedName>
        <fullName evidence="3">PRC-barrel domain-containing protein</fullName>
    </submittedName>
</protein>
<dbReference type="InterPro" id="IPR027275">
    <property type="entry name" value="PRC-brl_dom"/>
</dbReference>
<sequence length="159" mass="16649">MNNAIVKTAFRHVAATVFVAGSVLAAASSVNAFQLENVVKGPRTAPATVMAYADPNFDARFGSAPAGEESADHELNDAWLGMTVTAENGENLGYVVDALIDEDGYITDLVITDDPNSEVEIYVPARLATLTDTNVTLALDGNDVAALRTAYNSVLASAN</sequence>
<name>A0ABS6WKT5_9HYPH</name>
<accession>A0ABS6WKT5</accession>
<evidence type="ECO:0000259" key="2">
    <source>
        <dbReference type="Pfam" id="PF05239"/>
    </source>
</evidence>
<gene>
    <name evidence="3" type="ORF">KY465_00315</name>
</gene>
<evidence type="ECO:0000313" key="4">
    <source>
        <dbReference type="Proteomes" id="UP001430804"/>
    </source>
</evidence>
<reference evidence="3" key="1">
    <citation type="submission" date="2021-07" db="EMBL/GenBank/DDBJ databases">
        <title>Pseudohoeflea marina sp. nov. a polyhydroxyalcanoate-producing bacterium.</title>
        <authorList>
            <person name="Zheng W."/>
            <person name="Yu S."/>
            <person name="Huang Y."/>
        </authorList>
    </citation>
    <scope>NUCLEOTIDE SEQUENCE</scope>
    <source>
        <strain evidence="3">DP4N28-3</strain>
    </source>
</reference>
<comment type="caution">
    <text evidence="3">The sequence shown here is derived from an EMBL/GenBank/DDBJ whole genome shotgun (WGS) entry which is preliminary data.</text>
</comment>
<feature type="domain" description="PRC-barrel" evidence="2">
    <location>
        <begin position="80"/>
        <end position="126"/>
    </location>
</feature>
<evidence type="ECO:0000313" key="3">
    <source>
        <dbReference type="EMBL" id="MBW3095714.1"/>
    </source>
</evidence>
<evidence type="ECO:0000256" key="1">
    <source>
        <dbReference type="SAM" id="SignalP"/>
    </source>
</evidence>
<feature type="signal peptide" evidence="1">
    <location>
        <begin position="1"/>
        <end position="25"/>
    </location>
</feature>
<dbReference type="EMBL" id="JAHWQX010000001">
    <property type="protein sequence ID" value="MBW3095714.1"/>
    <property type="molecule type" value="Genomic_DNA"/>
</dbReference>
<dbReference type="Proteomes" id="UP001430804">
    <property type="component" value="Unassembled WGS sequence"/>
</dbReference>
<keyword evidence="1" id="KW-0732">Signal</keyword>
<feature type="chain" id="PRO_5046544616" evidence="1">
    <location>
        <begin position="26"/>
        <end position="159"/>
    </location>
</feature>
<dbReference type="RefSeq" id="WP_219157160.1">
    <property type="nucleotide sequence ID" value="NZ_JAHWQX010000001.1"/>
</dbReference>
<proteinExistence type="predicted"/>
<dbReference type="Pfam" id="PF05239">
    <property type="entry name" value="PRC"/>
    <property type="match status" value="1"/>
</dbReference>
<organism evidence="3 4">
    <name type="scientific">Pseudohoeflea coraliihabitans</name>
    <dbReference type="NCBI Taxonomy" id="2860393"/>
    <lineage>
        <taxon>Bacteria</taxon>
        <taxon>Pseudomonadati</taxon>
        <taxon>Pseudomonadota</taxon>
        <taxon>Alphaproteobacteria</taxon>
        <taxon>Hyphomicrobiales</taxon>
        <taxon>Rhizobiaceae</taxon>
        <taxon>Pseudohoeflea</taxon>
    </lineage>
</organism>
<keyword evidence="4" id="KW-1185">Reference proteome</keyword>